<dbReference type="EMBL" id="JACIDX010000001">
    <property type="protein sequence ID" value="MBB3953603.1"/>
    <property type="molecule type" value="Genomic_DNA"/>
</dbReference>
<feature type="compositionally biased region" description="Polar residues" evidence="1">
    <location>
        <begin position="183"/>
        <end position="197"/>
    </location>
</feature>
<keyword evidence="4" id="KW-1185">Reference proteome</keyword>
<dbReference type="Proteomes" id="UP000548867">
    <property type="component" value="Unassembled WGS sequence"/>
</dbReference>
<feature type="region of interest" description="Disordered" evidence="1">
    <location>
        <begin position="175"/>
        <end position="197"/>
    </location>
</feature>
<evidence type="ECO:0000256" key="1">
    <source>
        <dbReference type="SAM" id="MobiDB-lite"/>
    </source>
</evidence>
<evidence type="ECO:0000256" key="2">
    <source>
        <dbReference type="SAM" id="SignalP"/>
    </source>
</evidence>
<gene>
    <name evidence="3" type="ORF">GGR38_000515</name>
</gene>
<dbReference type="Gene3D" id="3.10.450.50">
    <property type="match status" value="1"/>
</dbReference>
<dbReference type="SUPFAM" id="SSF54427">
    <property type="entry name" value="NTF2-like"/>
    <property type="match status" value="1"/>
</dbReference>
<protein>
    <submittedName>
        <fullName evidence="3">Uncharacterized protein</fullName>
    </submittedName>
</protein>
<sequence length="224" mass="24484">MKFGRRALPALVIAAVLPGAAMAQRPPKGMATMFALPSDIIAREIGFARAVRDKGQWQAFRDHAAPDAQMFDGDKVVQVQDFARHRANPAQPLQWQVHNVWMSCDGATAISYGGWQAGASHGWFSTVWQRQKKGHYLFVLDQGGATDKPMAEPEWAEAKVAECGPRGQKALEFMPPAGGDHLSGQSSDHSLEWSTSARPDGTRDYVVSVKIAGKMSEVLRRASK</sequence>
<proteinExistence type="predicted"/>
<feature type="signal peptide" evidence="2">
    <location>
        <begin position="1"/>
        <end position="23"/>
    </location>
</feature>
<comment type="caution">
    <text evidence="3">The sequence shown here is derived from an EMBL/GenBank/DDBJ whole genome shotgun (WGS) entry which is preliminary data.</text>
</comment>
<dbReference type="InterPro" id="IPR032710">
    <property type="entry name" value="NTF2-like_dom_sf"/>
</dbReference>
<feature type="chain" id="PRO_5031087792" evidence="2">
    <location>
        <begin position="24"/>
        <end position="224"/>
    </location>
</feature>
<reference evidence="3 4" key="1">
    <citation type="submission" date="2020-08" db="EMBL/GenBank/DDBJ databases">
        <title>Genomic Encyclopedia of Type Strains, Phase IV (KMG-IV): sequencing the most valuable type-strain genomes for metagenomic binning, comparative biology and taxonomic classification.</title>
        <authorList>
            <person name="Goeker M."/>
        </authorList>
    </citation>
    <scope>NUCLEOTIDE SEQUENCE [LARGE SCALE GENOMIC DNA]</scope>
    <source>
        <strain evidence="3 4">DSM 27057</strain>
    </source>
</reference>
<dbReference type="AlphaFoldDB" id="A0A7W6CFY3"/>
<evidence type="ECO:0000313" key="3">
    <source>
        <dbReference type="EMBL" id="MBB3953603.1"/>
    </source>
</evidence>
<accession>A0A7W6CFY3</accession>
<organism evidence="3 4">
    <name type="scientific">Novosphingobium sediminicola</name>
    <dbReference type="NCBI Taxonomy" id="563162"/>
    <lineage>
        <taxon>Bacteria</taxon>
        <taxon>Pseudomonadati</taxon>
        <taxon>Pseudomonadota</taxon>
        <taxon>Alphaproteobacteria</taxon>
        <taxon>Sphingomonadales</taxon>
        <taxon>Sphingomonadaceae</taxon>
        <taxon>Novosphingobium</taxon>
    </lineage>
</organism>
<evidence type="ECO:0000313" key="4">
    <source>
        <dbReference type="Proteomes" id="UP000548867"/>
    </source>
</evidence>
<keyword evidence="2" id="KW-0732">Signal</keyword>
<name>A0A7W6CFY3_9SPHN</name>